<dbReference type="EMBL" id="KN660270">
    <property type="protein sequence ID" value="KHN17475.1"/>
    <property type="molecule type" value="Genomic_DNA"/>
</dbReference>
<protein>
    <submittedName>
        <fullName evidence="1">Uncharacterized protein</fullName>
    </submittedName>
</protein>
<dbReference type="PANTHER" id="PTHR32387:SF3">
    <property type="entry name" value="ATP_DNA BINDING PROTEIN"/>
    <property type="match status" value="1"/>
</dbReference>
<accession>A0A0B2Q883</accession>
<reference evidence="1" key="1">
    <citation type="submission" date="2014-07" db="EMBL/GenBank/DDBJ databases">
        <title>Identification of a novel salt tolerance gene in wild soybean by whole-genome sequencing.</title>
        <authorList>
            <person name="Lam H.-M."/>
            <person name="Qi X."/>
            <person name="Li M.-W."/>
            <person name="Liu X."/>
            <person name="Xie M."/>
            <person name="Ni M."/>
            <person name="Xu X."/>
        </authorList>
    </citation>
    <scope>NUCLEOTIDE SEQUENCE [LARGE SCALE GENOMIC DNA]</scope>
    <source>
        <tissue evidence="1">Root</tissue>
    </source>
</reference>
<gene>
    <name evidence="1" type="ORF">glysoja_027018</name>
</gene>
<dbReference type="InterPro" id="IPR052957">
    <property type="entry name" value="Auxin_embryo_med"/>
</dbReference>
<organism evidence="1">
    <name type="scientific">Glycine soja</name>
    <name type="common">Wild soybean</name>
    <dbReference type="NCBI Taxonomy" id="3848"/>
    <lineage>
        <taxon>Eukaryota</taxon>
        <taxon>Viridiplantae</taxon>
        <taxon>Streptophyta</taxon>
        <taxon>Embryophyta</taxon>
        <taxon>Tracheophyta</taxon>
        <taxon>Spermatophyta</taxon>
        <taxon>Magnoliopsida</taxon>
        <taxon>eudicotyledons</taxon>
        <taxon>Gunneridae</taxon>
        <taxon>Pentapetalae</taxon>
        <taxon>rosids</taxon>
        <taxon>fabids</taxon>
        <taxon>Fabales</taxon>
        <taxon>Fabaceae</taxon>
        <taxon>Papilionoideae</taxon>
        <taxon>50 kb inversion clade</taxon>
        <taxon>NPAAA clade</taxon>
        <taxon>indigoferoid/millettioid clade</taxon>
        <taxon>Phaseoleae</taxon>
        <taxon>Glycine</taxon>
        <taxon>Glycine subgen. Soja</taxon>
    </lineage>
</organism>
<name>A0A0B2Q883_GLYSO</name>
<dbReference type="PANTHER" id="PTHR32387">
    <property type="entry name" value="WU:FJ29H11"/>
    <property type="match status" value="1"/>
</dbReference>
<sequence>MAEYLRHWFQECISDHCRALYIQQRISDKVAPHCGLGYIVPEWVEQNPALEDIKQIYRAGDDTLPTTTIILPLKSDKVKPVKQQLSSIHTEVIPFQNKAPFNQGRQRGP</sequence>
<dbReference type="AlphaFoldDB" id="A0A0B2Q883"/>
<proteinExistence type="predicted"/>
<dbReference type="Proteomes" id="UP000053555">
    <property type="component" value="Unassembled WGS sequence"/>
</dbReference>
<evidence type="ECO:0000313" key="1">
    <source>
        <dbReference type="EMBL" id="KHN17475.1"/>
    </source>
</evidence>